<organism evidence="13 14">
    <name type="scientific">Acaromyces ingoldii</name>
    <dbReference type="NCBI Taxonomy" id="215250"/>
    <lineage>
        <taxon>Eukaryota</taxon>
        <taxon>Fungi</taxon>
        <taxon>Dikarya</taxon>
        <taxon>Basidiomycota</taxon>
        <taxon>Ustilaginomycotina</taxon>
        <taxon>Exobasidiomycetes</taxon>
        <taxon>Exobasidiales</taxon>
        <taxon>Cryptobasidiaceae</taxon>
        <taxon>Acaromyces</taxon>
    </lineage>
</organism>
<gene>
    <name evidence="13" type="ORF">FA10DRAFT_260484</name>
</gene>
<comment type="catalytic activity">
    <reaction evidence="9">
        <text>L-seryl-[protein] + ATP = O-phospho-L-seryl-[protein] + ADP + H(+)</text>
        <dbReference type="Rhea" id="RHEA:17989"/>
        <dbReference type="Rhea" id="RHEA-COMP:9863"/>
        <dbReference type="Rhea" id="RHEA-COMP:11604"/>
        <dbReference type="ChEBI" id="CHEBI:15378"/>
        <dbReference type="ChEBI" id="CHEBI:29999"/>
        <dbReference type="ChEBI" id="CHEBI:30616"/>
        <dbReference type="ChEBI" id="CHEBI:83421"/>
        <dbReference type="ChEBI" id="CHEBI:456216"/>
        <dbReference type="EC" id="2.7.11.1"/>
    </reaction>
</comment>
<evidence type="ECO:0000256" key="8">
    <source>
        <dbReference type="ARBA" id="ARBA00047899"/>
    </source>
</evidence>
<dbReference type="PANTHER" id="PTHR44899">
    <property type="entry name" value="CAMK FAMILY PROTEIN KINASE"/>
    <property type="match status" value="1"/>
</dbReference>
<evidence type="ECO:0000259" key="12">
    <source>
        <dbReference type="PROSITE" id="PS50011"/>
    </source>
</evidence>
<evidence type="ECO:0000256" key="2">
    <source>
        <dbReference type="ARBA" id="ARBA00012513"/>
    </source>
</evidence>
<dbReference type="EC" id="2.7.11.1" evidence="2"/>
<dbReference type="Pfam" id="PF00069">
    <property type="entry name" value="Pkinase"/>
    <property type="match status" value="1"/>
</dbReference>
<dbReference type="InterPro" id="IPR051131">
    <property type="entry name" value="NEK_Ser/Thr_kinase_NIMA"/>
</dbReference>
<evidence type="ECO:0000256" key="5">
    <source>
        <dbReference type="ARBA" id="ARBA00022741"/>
    </source>
</evidence>
<evidence type="ECO:0000256" key="11">
    <source>
        <dbReference type="SAM" id="MobiDB-lite"/>
    </source>
</evidence>
<feature type="binding site" evidence="10">
    <location>
        <position position="47"/>
    </location>
    <ligand>
        <name>ATP</name>
        <dbReference type="ChEBI" id="CHEBI:30616"/>
    </ligand>
</feature>
<evidence type="ECO:0000256" key="4">
    <source>
        <dbReference type="ARBA" id="ARBA00022679"/>
    </source>
</evidence>
<keyword evidence="5 10" id="KW-0547">Nucleotide-binding</keyword>
<keyword evidence="4" id="KW-0808">Transferase</keyword>
<evidence type="ECO:0000313" key="13">
    <source>
        <dbReference type="EMBL" id="PWN90701.1"/>
    </source>
</evidence>
<feature type="compositionally biased region" description="Basic residues" evidence="11">
    <location>
        <begin position="601"/>
        <end position="614"/>
    </location>
</feature>
<feature type="compositionally biased region" description="Acidic residues" evidence="11">
    <location>
        <begin position="461"/>
        <end position="471"/>
    </location>
</feature>
<dbReference type="GO" id="GO:0005524">
    <property type="term" value="F:ATP binding"/>
    <property type="evidence" value="ECO:0007669"/>
    <property type="project" value="UniProtKB-UniRule"/>
</dbReference>
<evidence type="ECO:0000256" key="10">
    <source>
        <dbReference type="PROSITE-ProRule" id="PRU10141"/>
    </source>
</evidence>
<comment type="catalytic activity">
    <reaction evidence="8">
        <text>L-threonyl-[protein] + ATP = O-phospho-L-threonyl-[protein] + ADP + H(+)</text>
        <dbReference type="Rhea" id="RHEA:46608"/>
        <dbReference type="Rhea" id="RHEA-COMP:11060"/>
        <dbReference type="Rhea" id="RHEA-COMP:11605"/>
        <dbReference type="ChEBI" id="CHEBI:15378"/>
        <dbReference type="ChEBI" id="CHEBI:30013"/>
        <dbReference type="ChEBI" id="CHEBI:30616"/>
        <dbReference type="ChEBI" id="CHEBI:61977"/>
        <dbReference type="ChEBI" id="CHEBI:456216"/>
        <dbReference type="EC" id="2.7.11.1"/>
    </reaction>
</comment>
<name>A0A316YNB2_9BASI</name>
<dbReference type="GeneID" id="37041939"/>
<sequence>MTARKSQTAARTDAINDYEALDVIGSGTFGLIRKVRRISDGRIFARKELQFERMTDRDRRQICAEVNILRTLHHTNIVRYEERGIDNENGILYIVMEYCEGGDLGSTIKRCKKTNTQLDEDVVWSYLAQMVLALHECHYRGSNTSRDSAILHRDLKPENVFLDGQKNIIKIGDFGLSKEVAALDFARTYVGTPYYMSPELATGAPYDAKSDIWALGCVAYELCALAPPFDANDQQELTRKIKLGNVPRLPKAYSGQLGDVIRSMLELNPKHRPTTRDLLQHGKIANALQALELLAWSGRMAEEREKLRMQWEELDEGRRILAEREAAVCHGELEWRRRKSELEDRERRVEEREQKMTTWEQETASAAALPNHHRGAPASTHQEPAPTRPALRPGNRRVSSGGIPRLRSSPAISSEAGNGASHVVEVVHVRSHGTPRSTRDRSRYGVRPLLGGVSRQREESNGGDEWVEDGEFGSGSGSASSTGSTSDDVNVEVSNVAVAENSREDSPSTSISSSSVKASSRPAASSATSTMARRQNSQSSSHDSETTSVRPSARRSARVSQVSPAMRAWIQQTQASSSEDQDMTMRDASQMMEDKENHNQRPLRRARTHYRLEQ</sequence>
<dbReference type="GO" id="GO:0004674">
    <property type="term" value="F:protein serine/threonine kinase activity"/>
    <property type="evidence" value="ECO:0007669"/>
    <property type="project" value="UniProtKB-KW"/>
</dbReference>
<dbReference type="InterPro" id="IPR011009">
    <property type="entry name" value="Kinase-like_dom_sf"/>
</dbReference>
<accession>A0A316YNB2</accession>
<dbReference type="EMBL" id="KZ819636">
    <property type="protein sequence ID" value="PWN90701.1"/>
    <property type="molecule type" value="Genomic_DNA"/>
</dbReference>
<evidence type="ECO:0000256" key="1">
    <source>
        <dbReference type="ARBA" id="ARBA00010886"/>
    </source>
</evidence>
<reference evidence="13" key="1">
    <citation type="journal article" date="2018" name="Mol. Biol. Evol.">
        <title>Broad Genomic Sampling Reveals a Smut Pathogenic Ancestry of the Fungal Clade Ustilaginomycotina.</title>
        <authorList>
            <person name="Kijpornyongpan T."/>
            <person name="Mondo S.J."/>
            <person name="Barry K."/>
            <person name="Sandor L."/>
            <person name="Lee J."/>
            <person name="Lipzen A."/>
            <person name="Pangilinan J."/>
            <person name="LaButti K."/>
            <person name="Hainaut M."/>
            <person name="Henrissat B."/>
            <person name="Grigoriev I.V."/>
            <person name="Spatafora J.W."/>
            <person name="Aime M.C."/>
        </authorList>
    </citation>
    <scope>NUCLEOTIDE SEQUENCE [LARGE SCALE GENOMIC DNA]</scope>
    <source>
        <strain evidence="13">MCA 4198</strain>
    </source>
</reference>
<feature type="compositionally biased region" description="Low complexity" evidence="11">
    <location>
        <begin position="507"/>
        <end position="551"/>
    </location>
</feature>
<keyword evidence="7 10" id="KW-0067">ATP-binding</keyword>
<dbReference type="RefSeq" id="XP_025377899.1">
    <property type="nucleotide sequence ID" value="XM_025520023.1"/>
</dbReference>
<feature type="compositionally biased region" description="Low complexity" evidence="11">
    <location>
        <begin position="477"/>
        <end position="500"/>
    </location>
</feature>
<dbReference type="InterPro" id="IPR008271">
    <property type="entry name" value="Ser/Thr_kinase_AS"/>
</dbReference>
<dbReference type="FunFam" id="3.30.200.20:FF:000097">
    <property type="entry name" value="Probable serine/threonine-protein kinase nek1"/>
    <property type="match status" value="1"/>
</dbReference>
<feature type="compositionally biased region" description="Basic and acidic residues" evidence="11">
    <location>
        <begin position="339"/>
        <end position="355"/>
    </location>
</feature>
<keyword evidence="3" id="KW-0723">Serine/threonine-protein kinase</keyword>
<dbReference type="Gene3D" id="1.10.510.10">
    <property type="entry name" value="Transferase(Phosphotransferase) domain 1"/>
    <property type="match status" value="1"/>
</dbReference>
<keyword evidence="14" id="KW-1185">Reference proteome</keyword>
<dbReference type="PROSITE" id="PS00108">
    <property type="entry name" value="PROTEIN_KINASE_ST"/>
    <property type="match status" value="1"/>
</dbReference>
<dbReference type="SUPFAM" id="SSF56112">
    <property type="entry name" value="Protein kinase-like (PK-like)"/>
    <property type="match status" value="1"/>
</dbReference>
<evidence type="ECO:0000256" key="3">
    <source>
        <dbReference type="ARBA" id="ARBA00022527"/>
    </source>
</evidence>
<dbReference type="SMART" id="SM00220">
    <property type="entry name" value="S_TKc"/>
    <property type="match status" value="1"/>
</dbReference>
<feature type="region of interest" description="Disordered" evidence="11">
    <location>
        <begin position="339"/>
        <end position="614"/>
    </location>
</feature>
<keyword evidence="6 13" id="KW-0418">Kinase</keyword>
<evidence type="ECO:0000313" key="14">
    <source>
        <dbReference type="Proteomes" id="UP000245768"/>
    </source>
</evidence>
<dbReference type="PROSITE" id="PS00107">
    <property type="entry name" value="PROTEIN_KINASE_ATP"/>
    <property type="match status" value="1"/>
</dbReference>
<dbReference type="Gene3D" id="3.30.200.20">
    <property type="entry name" value="Phosphorylase Kinase, domain 1"/>
    <property type="match status" value="2"/>
</dbReference>
<evidence type="ECO:0000256" key="7">
    <source>
        <dbReference type="ARBA" id="ARBA00022840"/>
    </source>
</evidence>
<dbReference type="Proteomes" id="UP000245768">
    <property type="component" value="Unassembled WGS sequence"/>
</dbReference>
<dbReference type="InterPro" id="IPR017441">
    <property type="entry name" value="Protein_kinase_ATP_BS"/>
</dbReference>
<dbReference type="AlphaFoldDB" id="A0A316YNB2"/>
<feature type="domain" description="Protein kinase" evidence="12">
    <location>
        <begin position="18"/>
        <end position="284"/>
    </location>
</feature>
<proteinExistence type="inferred from homology"/>
<dbReference type="STRING" id="215250.A0A316YNB2"/>
<evidence type="ECO:0000256" key="6">
    <source>
        <dbReference type="ARBA" id="ARBA00022777"/>
    </source>
</evidence>
<dbReference type="InterPro" id="IPR000719">
    <property type="entry name" value="Prot_kinase_dom"/>
</dbReference>
<dbReference type="CDD" id="cd08217">
    <property type="entry name" value="STKc_Nek2"/>
    <property type="match status" value="1"/>
</dbReference>
<dbReference type="InParanoid" id="A0A316YNB2"/>
<evidence type="ECO:0000256" key="9">
    <source>
        <dbReference type="ARBA" id="ARBA00048679"/>
    </source>
</evidence>
<protein>
    <recommendedName>
        <fullName evidence="2">non-specific serine/threonine protein kinase</fullName>
        <ecNumber evidence="2">2.7.11.1</ecNumber>
    </recommendedName>
</protein>
<comment type="similarity">
    <text evidence="1">Belongs to the protein kinase superfamily. NEK Ser/Thr protein kinase family. NIMA subfamily.</text>
</comment>
<dbReference type="OrthoDB" id="10250725at2759"/>
<dbReference type="FunCoup" id="A0A316YNB2">
    <property type="interactions" value="97"/>
</dbReference>
<dbReference type="PROSITE" id="PS50011">
    <property type="entry name" value="PROTEIN_KINASE_DOM"/>
    <property type="match status" value="1"/>
</dbReference>
<dbReference type="PANTHER" id="PTHR44899:SF10">
    <property type="entry name" value="NIMA-RELATED KINASE 2"/>
    <property type="match status" value="1"/>
</dbReference>